<accession>A0A286GA96</accession>
<evidence type="ECO:0000256" key="2">
    <source>
        <dbReference type="ARBA" id="ARBA00022448"/>
    </source>
</evidence>
<proteinExistence type="inferred from homology"/>
<name>A0A286GA96_9BACT</name>
<keyword evidence="7" id="KW-1185">Reference proteome</keyword>
<evidence type="ECO:0000259" key="5">
    <source>
        <dbReference type="Pfam" id="PF25975"/>
    </source>
</evidence>
<dbReference type="Gene3D" id="2.40.420.20">
    <property type="match status" value="1"/>
</dbReference>
<dbReference type="GO" id="GO:0030313">
    <property type="term" value="C:cell envelope"/>
    <property type="evidence" value="ECO:0007669"/>
    <property type="project" value="TreeGrafter"/>
</dbReference>
<evidence type="ECO:0000256" key="1">
    <source>
        <dbReference type="ARBA" id="ARBA00009477"/>
    </source>
</evidence>
<protein>
    <submittedName>
        <fullName evidence="6">RND family efflux transporter, MFP subunit</fullName>
    </submittedName>
</protein>
<reference evidence="7" key="1">
    <citation type="submission" date="2017-09" db="EMBL/GenBank/DDBJ databases">
        <authorList>
            <person name="Varghese N."/>
            <person name="Submissions S."/>
        </authorList>
    </citation>
    <scope>NUCLEOTIDE SEQUENCE [LARGE SCALE GENOMIC DNA]</scope>
    <source>
        <strain evidence="7">DSM 29961</strain>
    </source>
</reference>
<feature type="domain" description="CusB-like beta-barrel" evidence="4">
    <location>
        <begin position="173"/>
        <end position="244"/>
    </location>
</feature>
<dbReference type="GO" id="GO:0022857">
    <property type="term" value="F:transmembrane transporter activity"/>
    <property type="evidence" value="ECO:0007669"/>
    <property type="project" value="InterPro"/>
</dbReference>
<dbReference type="GO" id="GO:0016020">
    <property type="term" value="C:membrane"/>
    <property type="evidence" value="ECO:0007669"/>
    <property type="project" value="InterPro"/>
</dbReference>
<dbReference type="GO" id="GO:0015679">
    <property type="term" value="P:plasma membrane copper ion transport"/>
    <property type="evidence" value="ECO:0007669"/>
    <property type="project" value="TreeGrafter"/>
</dbReference>
<evidence type="ECO:0000256" key="3">
    <source>
        <dbReference type="SAM" id="MobiDB-lite"/>
    </source>
</evidence>
<comment type="similarity">
    <text evidence="1">Belongs to the membrane fusion protein (MFP) (TC 8.A.1) family.</text>
</comment>
<evidence type="ECO:0000259" key="4">
    <source>
        <dbReference type="Pfam" id="PF25954"/>
    </source>
</evidence>
<dbReference type="GO" id="GO:0060003">
    <property type="term" value="P:copper ion export"/>
    <property type="evidence" value="ECO:0007669"/>
    <property type="project" value="TreeGrafter"/>
</dbReference>
<dbReference type="Pfam" id="PF25975">
    <property type="entry name" value="CzcB_C"/>
    <property type="match status" value="1"/>
</dbReference>
<dbReference type="PANTHER" id="PTHR30097">
    <property type="entry name" value="CATION EFFLUX SYSTEM PROTEIN CUSB"/>
    <property type="match status" value="1"/>
</dbReference>
<organism evidence="6 7">
    <name type="scientific">Spirosoma fluviale</name>
    <dbReference type="NCBI Taxonomy" id="1597977"/>
    <lineage>
        <taxon>Bacteria</taxon>
        <taxon>Pseudomonadati</taxon>
        <taxon>Bacteroidota</taxon>
        <taxon>Cytophagia</taxon>
        <taxon>Cytophagales</taxon>
        <taxon>Cytophagaceae</taxon>
        <taxon>Spirosoma</taxon>
    </lineage>
</organism>
<dbReference type="Proteomes" id="UP000219452">
    <property type="component" value="Unassembled WGS sequence"/>
</dbReference>
<dbReference type="FunFam" id="2.40.30.170:FF:000010">
    <property type="entry name" value="Efflux RND transporter periplasmic adaptor subunit"/>
    <property type="match status" value="1"/>
</dbReference>
<dbReference type="InterPro" id="IPR006143">
    <property type="entry name" value="RND_pump_MFP"/>
</dbReference>
<dbReference type="Gene3D" id="2.40.30.170">
    <property type="match status" value="1"/>
</dbReference>
<dbReference type="NCBIfam" id="TIGR01730">
    <property type="entry name" value="RND_mfp"/>
    <property type="match status" value="1"/>
</dbReference>
<dbReference type="RefSeq" id="WP_097127709.1">
    <property type="nucleotide sequence ID" value="NZ_OCNH01000003.1"/>
</dbReference>
<dbReference type="InterPro" id="IPR058649">
    <property type="entry name" value="CzcB_C"/>
</dbReference>
<sequence>MKFHPIILLALLTVAACKDKPKPVVTSPPRPTTSTDGSRISFPDSVMMRAFTTQPARSGAIHTDFSAPGHVAAMVVRSSENPAERLVLFDDPGLSDNYTAILQHRINIQTERGNLERVKDLQAHGAASGKEVIEAQTQLANEEAAIISDEATLKLAGFDPEALRTARPNTILVVCEIPENQFGSIRRGLNCTLNFTAFPNERFAGRIDNVNDYVDNTTRQIKLRISVANPDGRLKAGMFATAEFGIKEAGQFITVSRDAIVTVQGRDYVFVRTAPQVIERRPVELGQQREDRVVVQNGLKESDQVVTANVLQLKGLSFGY</sequence>
<feature type="region of interest" description="Disordered" evidence="3">
    <location>
        <begin position="20"/>
        <end position="41"/>
    </location>
</feature>
<dbReference type="InterPro" id="IPR051909">
    <property type="entry name" value="MFP_Cation_Efflux"/>
</dbReference>
<dbReference type="PROSITE" id="PS51257">
    <property type="entry name" value="PROKAR_LIPOPROTEIN"/>
    <property type="match status" value="1"/>
</dbReference>
<evidence type="ECO:0000313" key="6">
    <source>
        <dbReference type="EMBL" id="SOD92457.1"/>
    </source>
</evidence>
<dbReference type="SUPFAM" id="SSF111369">
    <property type="entry name" value="HlyD-like secretion proteins"/>
    <property type="match status" value="1"/>
</dbReference>
<dbReference type="Pfam" id="PF25954">
    <property type="entry name" value="Beta-barrel_RND_2"/>
    <property type="match status" value="1"/>
</dbReference>
<gene>
    <name evidence="6" type="ORF">SAMN06269250_3988</name>
</gene>
<dbReference type="OrthoDB" id="9806939at2"/>
<evidence type="ECO:0000313" key="7">
    <source>
        <dbReference type="Proteomes" id="UP000219452"/>
    </source>
</evidence>
<feature type="domain" description="CzcB-like C-terminal circularly permuted SH3-like" evidence="5">
    <location>
        <begin position="253"/>
        <end position="314"/>
    </location>
</feature>
<dbReference type="AlphaFoldDB" id="A0A286GA96"/>
<dbReference type="EMBL" id="OCNH01000003">
    <property type="protein sequence ID" value="SOD92457.1"/>
    <property type="molecule type" value="Genomic_DNA"/>
</dbReference>
<dbReference type="InterPro" id="IPR058792">
    <property type="entry name" value="Beta-barrel_RND_2"/>
</dbReference>
<keyword evidence="2" id="KW-0813">Transport</keyword>